<keyword evidence="5" id="KW-1185">Reference proteome</keyword>
<feature type="compositionally biased region" description="Low complexity" evidence="2">
    <location>
        <begin position="2712"/>
        <end position="2721"/>
    </location>
</feature>
<feature type="region of interest" description="Disordered" evidence="2">
    <location>
        <begin position="1252"/>
        <end position="1271"/>
    </location>
</feature>
<feature type="region of interest" description="Disordered" evidence="2">
    <location>
        <begin position="1568"/>
        <end position="1603"/>
    </location>
</feature>
<feature type="compositionally biased region" description="Polar residues" evidence="2">
    <location>
        <begin position="2552"/>
        <end position="2563"/>
    </location>
</feature>
<organism evidence="4 5">
    <name type="scientific">Pleurotus ostreatus</name>
    <name type="common">Oyster mushroom</name>
    <name type="synonym">White-rot fungus</name>
    <dbReference type="NCBI Taxonomy" id="5322"/>
    <lineage>
        <taxon>Eukaryota</taxon>
        <taxon>Fungi</taxon>
        <taxon>Dikarya</taxon>
        <taxon>Basidiomycota</taxon>
        <taxon>Agaricomycotina</taxon>
        <taxon>Agaricomycetes</taxon>
        <taxon>Agaricomycetidae</taxon>
        <taxon>Agaricales</taxon>
        <taxon>Pleurotineae</taxon>
        <taxon>Pleurotaceae</taxon>
        <taxon>Pleurotus</taxon>
    </lineage>
</organism>
<keyword evidence="1" id="KW-0479">Metal-binding</keyword>
<feature type="region of interest" description="Disordered" evidence="2">
    <location>
        <begin position="274"/>
        <end position="358"/>
    </location>
</feature>
<dbReference type="Proteomes" id="UP000623687">
    <property type="component" value="Unassembled WGS sequence"/>
</dbReference>
<feature type="region of interest" description="Disordered" evidence="2">
    <location>
        <begin position="2503"/>
        <end position="2618"/>
    </location>
</feature>
<dbReference type="Gene3D" id="2.40.70.10">
    <property type="entry name" value="Acid Proteases"/>
    <property type="match status" value="1"/>
</dbReference>
<feature type="compositionally biased region" description="Low complexity" evidence="2">
    <location>
        <begin position="1383"/>
        <end position="1395"/>
    </location>
</feature>
<feature type="region of interest" description="Disordered" evidence="2">
    <location>
        <begin position="2661"/>
        <end position="2742"/>
    </location>
</feature>
<evidence type="ECO:0000313" key="5">
    <source>
        <dbReference type="Proteomes" id="UP000623687"/>
    </source>
</evidence>
<evidence type="ECO:0000313" key="4">
    <source>
        <dbReference type="EMBL" id="KAF7430982.1"/>
    </source>
</evidence>
<feature type="compositionally biased region" description="Basic and acidic residues" evidence="2">
    <location>
        <begin position="635"/>
        <end position="652"/>
    </location>
</feature>
<gene>
    <name evidence="4" type="ORF">PC9H_006697</name>
</gene>
<feature type="compositionally biased region" description="Basic and acidic residues" evidence="2">
    <location>
        <begin position="1434"/>
        <end position="1447"/>
    </location>
</feature>
<dbReference type="PROSITE" id="PS50158">
    <property type="entry name" value="ZF_CCHC"/>
    <property type="match status" value="1"/>
</dbReference>
<evidence type="ECO:0000259" key="3">
    <source>
        <dbReference type="PROSITE" id="PS50158"/>
    </source>
</evidence>
<comment type="caution">
    <text evidence="4">The sequence shown here is derived from an EMBL/GenBank/DDBJ whole genome shotgun (WGS) entry which is preliminary data.</text>
</comment>
<feature type="compositionally biased region" description="Basic and acidic residues" evidence="2">
    <location>
        <begin position="1716"/>
        <end position="1728"/>
    </location>
</feature>
<feature type="region of interest" description="Disordered" evidence="2">
    <location>
        <begin position="627"/>
        <end position="660"/>
    </location>
</feature>
<feature type="region of interest" description="Disordered" evidence="2">
    <location>
        <begin position="2333"/>
        <end position="2441"/>
    </location>
</feature>
<feature type="compositionally biased region" description="Polar residues" evidence="2">
    <location>
        <begin position="425"/>
        <end position="436"/>
    </location>
</feature>
<feature type="region of interest" description="Disordered" evidence="2">
    <location>
        <begin position="554"/>
        <end position="611"/>
    </location>
</feature>
<feature type="compositionally biased region" description="Basic and acidic residues" evidence="2">
    <location>
        <begin position="1736"/>
        <end position="1752"/>
    </location>
</feature>
<dbReference type="GeneID" id="59376515"/>
<feature type="compositionally biased region" description="Acidic residues" evidence="2">
    <location>
        <begin position="275"/>
        <end position="296"/>
    </location>
</feature>
<feature type="compositionally biased region" description="Low complexity" evidence="2">
    <location>
        <begin position="963"/>
        <end position="976"/>
    </location>
</feature>
<feature type="compositionally biased region" description="Polar residues" evidence="2">
    <location>
        <begin position="1469"/>
        <end position="1489"/>
    </location>
</feature>
<feature type="compositionally biased region" description="Low complexity" evidence="2">
    <location>
        <begin position="2458"/>
        <end position="2479"/>
    </location>
</feature>
<feature type="region of interest" description="Disordered" evidence="2">
    <location>
        <begin position="1064"/>
        <end position="1151"/>
    </location>
</feature>
<feature type="region of interest" description="Disordered" evidence="2">
    <location>
        <begin position="1371"/>
        <end position="1395"/>
    </location>
</feature>
<feature type="compositionally biased region" description="Basic and acidic residues" evidence="2">
    <location>
        <begin position="1907"/>
        <end position="1931"/>
    </location>
</feature>
<feature type="region of interest" description="Disordered" evidence="2">
    <location>
        <begin position="2457"/>
        <end position="2488"/>
    </location>
</feature>
<protein>
    <recommendedName>
        <fullName evidence="3">CCHC-type domain-containing protein</fullName>
    </recommendedName>
</protein>
<feature type="region of interest" description="Disordered" evidence="2">
    <location>
        <begin position="2819"/>
        <end position="2838"/>
    </location>
</feature>
<feature type="compositionally biased region" description="Polar residues" evidence="2">
    <location>
        <begin position="1306"/>
        <end position="1315"/>
    </location>
</feature>
<dbReference type="InterPro" id="IPR001878">
    <property type="entry name" value="Znf_CCHC"/>
</dbReference>
<feature type="region of interest" description="Disordered" evidence="2">
    <location>
        <begin position="1297"/>
        <end position="1317"/>
    </location>
</feature>
<feature type="compositionally biased region" description="Low complexity" evidence="2">
    <location>
        <begin position="2359"/>
        <end position="2376"/>
    </location>
</feature>
<proteinExistence type="predicted"/>
<evidence type="ECO:0000256" key="2">
    <source>
        <dbReference type="SAM" id="MobiDB-lite"/>
    </source>
</evidence>
<feature type="region of interest" description="Disordered" evidence="2">
    <location>
        <begin position="1426"/>
        <end position="1493"/>
    </location>
</feature>
<dbReference type="RefSeq" id="XP_036632260.1">
    <property type="nucleotide sequence ID" value="XM_036776241.1"/>
</dbReference>
<sequence length="2838" mass="312968">MSFHETTPPQSVHQSDLLSLSPEPQAQTFEFPDPVPPPPTPNHDLPPHMAMRTPSRGHSSPELSAQIFRSFRYTPDMMPMLGERGAPPLFKGSHEKVKSFLKKFNTLCARYSVTDSADKCERVLEYCSDKVVQLIEALPGYRSSEWDTLETEMKQHFDADRKETRNTICRLSKFTARQGAKKIKSLTQWKRYERKFITISGWLRKADKITENLEATYFWLGIHLDTRQKIENRLYARHPNISAKTAFPMKLVSEIALELFERDRFEFNLVSAGYDSEDESSDSDSDSDDDESEEDEDKVKAQLKALRSQKAHKPRARKSKAHDSAIDPVMEEVQAISPTYSSHRTPSHRKSSSGDSEVEDLIKKMSQMNIKDPDYAVTYYRAFCLDERIARIFPEPAKQAIQASNREFSRQASTTPRSSLPPPANQNVNPSTSQNFPPRPPLKCYGCGGQGHGLRRCPPLNDLVDQGIISRDSEGRYTWPNGELIRRNFGEDYLPAIQRIRSQASPVVSNFITSFDPEDYVSEGEEEEEEAEEFLAELDPMDVLAAERAPKTVTMTRKDVLGKPSSSKARPTVNEETGRHTRSKGAAPEPRAGPNVRAKPSSPKIPALINPVPADIRPRHEFTAEDIAMADDETPEPRKGNAAEAKPNDRVARAPRASARQAEILDPEEQEALFRRGLESTFQISLQEYLAVSKYAREQVMSMLKGRSMKIANENAVPEPVKNITGSIPQSFEVQIENEDTTKGPLIVVPMRFGKEIIHAVVDSGSQLNIIHADVYKKCIRLPVDTSKVVTMNDANGGSGELRGYVANVHLTCGSVDTVASLYLGHKAPFNLLLGRPWQRANRVSIEERDEGTYLVFRPRNETTKYELLVLETVNRPEQVLRSVFRKEDFAVNMVKPSVLAAAHSFTSFITTEPFSETQLSYDHSEESDIDSVHSAHISFPTSTTTLARLSSVEASSPTQKMVESSVNSTSSEVCEGPSELETMDQREPADSNIDLQELSYIAPPRYCLHSKGEGPFLGTDGFFCIKCWGDYLDECLLLNETHGNTEPEDEKESATHIHTLESTVLPDRFGGHDGFTIDSGGSQWGDSTGYDSPSGFNSTSSAPGNVPGNIEDLHAHPSPSVHQKNSQEVLAGSHSLPPSPKTRPSEKRTLEPILEVPHRNLEVGTPPGTSQFFDHWIWWDTQEYPENGIPTGGLEPSFEETEHADAETQIGPSGSPEHSNCSTLCTVHPDYNCEGNRVEAARKHECAVSASLDLSRNPPPRQSAESGGPILLRDDEMSSRLQTSDFNLPLSAINSQEEPYPWEGPNSQWDNPPRSSRILYDTLTRNSSREQEGLGFGEALGSVHSALQFGHPWRSPLPTRASTVGGIRFVRKRGGDGTSQDSSPTSAPSELSSPLSEIEILQSTTPPTNPNTTSERVRVQQLHSLRSILSDPSEERPSAQSNERRGSRAGASLDKKTAGPETRARPQGGSNAYENVNGPSSRSQNYGNSPDLELMTRATVDCTRCDGKVEEMWRGMRSPVGNQEVSSRETSAELGWCSNEGLATPKGICDNSQVAVVERHAECASAETRRVGPSGSSPKFSTEWGERPPQYLASPTNQGKRFPPENRYGEAKDDQCCGRCKTPVQQGSEVGNSAKSCRPNVSAWIRTVGSGQQDEAAVEAFDSASAIYAVPIDLPPPVVGRTRCLYSHAETPAWRGLSTPDSMDNARRPAQRSKIGPEELTRTKGSLEKSAGQGKRQEVPRGPRFEGDRVGIGRGMAMNNPGWEDLGSKPEHSPANEEISQSMSKYEGEDLPEVGIPHASPIALAREWPSDAGETQSSAIEFATPEEEFLERDLSTPVVKKSSDLEGVPTVDSLAEEALRPLLLYTKPIRLIPLGESPNQSDIVALGLEVPPPRIRRSWLASVRESRTAEPSRSCNAEEDRTEESPHTWWEDEGGRDESRTVNETAGNVSRQTSVIERYEETRSRALQERALFARLSWKGRLCQRLNEDIDANQPQNQRAHVVQTSQATRPAVFLLNELDLDARGRRPPCVLAHRHGANPEACCWWHYPSEPYWMPERQGKEFQTTKPSILNSATNNVRTYVLESPPLPLFNAPLDTVGPPSSKLTLNSLTSTPSLPAHIFQSHIASDMSSNNYAAVADAVNVPAHPQATIGRVIQTLVRTGMPPAYPVDRVPQPHISLPIQFPSGGQDQALLTAQRLQRYGLVQAAMTQAQPQKVAGVMSSNNFVEHQSHMVNNGKIRIYLANDAEVSRRSSIVPHLVERNRGTAYLILLESFDAPAIDSPPTPSHRLLDAFTFSIADSQYPYNIIVPPGVLSPRPVPAVVEPVVQRAAPTIRIPPRRHSFGEIDQNRDEDNQRPPRTQNARTRGTRRGGAPRQVPRRRSARLRGISASTVDVDHVSEPIPERQETAPRSSEANQQSFRSPVRTASPPGLPIPNDAIRHKNIEDLRNLQRRVRLGASSDSPSPPSDSTSHRTSSHASDNQEPTQPSLEPIIKEEYQSDPPILSLTLEDPKPSSESVERSPPRNQLALNQEFNGARSSGVLTTRYYRSPSPMESSEFTQPSLGTEGRPPSPVLGDVTMKDDTSSFHLPSPATSLPTPTADSPSISDNEGGAKEGNSEALSMTVFSPSESDINRAYASINIQDHITQLLRQVASEIAAEEGEVLVPSSSPAQDTPPMGSSAAKGAKKPRFGSPIGSRMDRRKAIRSRPPPSKGKGSTSSSTLNQPPLQHAFHVWRPESGEGPVLIMPDSDSEEATEFFKNAVVVEESEDSFVVQVPQGSHGLAAAMNSAFQHNHQMLQELLDEEKENVPPGSEVVVGMETTSKYYNKNPNKSKETEAL</sequence>
<feature type="region of interest" description="Disordered" evidence="2">
    <location>
        <begin position="1907"/>
        <end position="1950"/>
    </location>
</feature>
<name>A0A8H7DVU5_PLEOS</name>
<keyword evidence="1" id="KW-0863">Zinc-finger</keyword>
<dbReference type="OrthoDB" id="2961286at2759"/>
<reference evidence="4" key="1">
    <citation type="submission" date="2019-07" db="EMBL/GenBank/DDBJ databases">
        <authorList>
            <person name="Palmer J.M."/>
        </authorList>
    </citation>
    <scope>NUCLEOTIDE SEQUENCE</scope>
    <source>
        <strain evidence="4">PC9</strain>
    </source>
</reference>
<evidence type="ECO:0000256" key="1">
    <source>
        <dbReference type="PROSITE-ProRule" id="PRU00047"/>
    </source>
</evidence>
<feature type="compositionally biased region" description="Basic and acidic residues" evidence="2">
    <location>
        <begin position="2394"/>
        <end position="2408"/>
    </location>
</feature>
<feature type="compositionally biased region" description="Basic and acidic residues" evidence="2">
    <location>
        <begin position="1767"/>
        <end position="1776"/>
    </location>
</feature>
<dbReference type="InterPro" id="IPR021109">
    <property type="entry name" value="Peptidase_aspartic_dom_sf"/>
</dbReference>
<feature type="region of interest" description="Disordered" evidence="2">
    <location>
        <begin position="401"/>
        <end position="440"/>
    </location>
</feature>
<dbReference type="GO" id="GO:0008270">
    <property type="term" value="F:zinc ion binding"/>
    <property type="evidence" value="ECO:0007669"/>
    <property type="project" value="UniProtKB-KW"/>
</dbReference>
<feature type="compositionally biased region" description="Polar residues" evidence="2">
    <location>
        <begin position="401"/>
        <end position="418"/>
    </location>
</feature>
<feature type="region of interest" description="Disordered" evidence="2">
    <location>
        <begin position="958"/>
        <end position="987"/>
    </location>
</feature>
<dbReference type="GO" id="GO:0003676">
    <property type="term" value="F:nucleic acid binding"/>
    <property type="evidence" value="ECO:0007669"/>
    <property type="project" value="InterPro"/>
</dbReference>
<feature type="compositionally biased region" description="Basic and acidic residues" evidence="2">
    <location>
        <begin position="2509"/>
        <end position="2522"/>
    </location>
</feature>
<feature type="region of interest" description="Disordered" evidence="2">
    <location>
        <begin position="1697"/>
        <end position="1785"/>
    </location>
</feature>
<feature type="compositionally biased region" description="Polar residues" evidence="2">
    <location>
        <begin position="1080"/>
        <end position="1104"/>
    </location>
</feature>
<feature type="compositionally biased region" description="Polar residues" evidence="2">
    <location>
        <begin position="1"/>
        <end position="28"/>
    </location>
</feature>
<feature type="compositionally biased region" description="Polar residues" evidence="2">
    <location>
        <begin position="2527"/>
        <end position="2542"/>
    </location>
</feature>
<dbReference type="CDD" id="cd00303">
    <property type="entry name" value="retropepsin_like"/>
    <property type="match status" value="1"/>
</dbReference>
<accession>A0A8H7DVU5</accession>
<dbReference type="EMBL" id="JACETU010000004">
    <property type="protein sequence ID" value="KAF7430982.1"/>
    <property type="molecule type" value="Genomic_DNA"/>
</dbReference>
<feature type="compositionally biased region" description="Basic and acidic residues" evidence="2">
    <location>
        <begin position="1454"/>
        <end position="1465"/>
    </location>
</feature>
<feature type="compositionally biased region" description="Basic residues" evidence="2">
    <location>
        <begin position="307"/>
        <end position="320"/>
    </location>
</feature>
<keyword evidence="1" id="KW-0862">Zinc</keyword>
<dbReference type="VEuPathDB" id="FungiDB:PC9H_006697"/>
<feature type="region of interest" description="Disordered" evidence="2">
    <location>
        <begin position="1"/>
        <end position="61"/>
    </location>
</feature>
<feature type="compositionally biased region" description="Polar residues" evidence="2">
    <location>
        <begin position="2409"/>
        <end position="2421"/>
    </location>
</feature>
<feature type="compositionally biased region" description="Basic and acidic residues" evidence="2">
    <location>
        <begin position="2342"/>
        <end position="2356"/>
    </location>
</feature>
<feature type="compositionally biased region" description="Low complexity" evidence="2">
    <location>
        <begin position="2588"/>
        <end position="2604"/>
    </location>
</feature>
<feature type="domain" description="CCHC-type" evidence="3">
    <location>
        <begin position="443"/>
        <end position="458"/>
    </location>
</feature>